<evidence type="ECO:0000313" key="3">
    <source>
        <dbReference type="EMBL" id="PRH84701.1"/>
    </source>
</evidence>
<keyword evidence="2" id="KW-0812">Transmembrane</keyword>
<keyword evidence="2" id="KW-1133">Transmembrane helix</keyword>
<comment type="caution">
    <text evidence="3">The sequence shown here is derived from an EMBL/GenBank/DDBJ whole genome shotgun (WGS) entry which is preliminary data.</text>
</comment>
<proteinExistence type="predicted"/>
<accession>A0A2S9Q5T0</accession>
<organism evidence="3 4">
    <name type="scientific">Labrys okinawensis</name>
    <dbReference type="NCBI Taxonomy" id="346911"/>
    <lineage>
        <taxon>Bacteria</taxon>
        <taxon>Pseudomonadati</taxon>
        <taxon>Pseudomonadota</taxon>
        <taxon>Alphaproteobacteria</taxon>
        <taxon>Hyphomicrobiales</taxon>
        <taxon>Xanthobacteraceae</taxon>
        <taxon>Labrys</taxon>
    </lineage>
</organism>
<keyword evidence="4" id="KW-1185">Reference proteome</keyword>
<feature type="compositionally biased region" description="Polar residues" evidence="1">
    <location>
        <begin position="50"/>
        <end position="63"/>
    </location>
</feature>
<dbReference type="EMBL" id="PUEJ01000012">
    <property type="protein sequence ID" value="PRH84701.1"/>
    <property type="molecule type" value="Genomic_DNA"/>
</dbReference>
<feature type="region of interest" description="Disordered" evidence="1">
    <location>
        <begin position="33"/>
        <end position="63"/>
    </location>
</feature>
<evidence type="ECO:0000313" key="4">
    <source>
        <dbReference type="Proteomes" id="UP000237682"/>
    </source>
</evidence>
<feature type="compositionally biased region" description="Basic and acidic residues" evidence="1">
    <location>
        <begin position="33"/>
        <end position="49"/>
    </location>
</feature>
<evidence type="ECO:0000256" key="1">
    <source>
        <dbReference type="SAM" id="MobiDB-lite"/>
    </source>
</evidence>
<evidence type="ECO:0000256" key="2">
    <source>
        <dbReference type="SAM" id="Phobius"/>
    </source>
</evidence>
<reference evidence="3 4" key="1">
    <citation type="submission" date="2018-02" db="EMBL/GenBank/DDBJ databases">
        <title>Whole genome sequencing of endophytic bacterium.</title>
        <authorList>
            <person name="Eedara R."/>
            <person name="Podile A.R."/>
        </authorList>
    </citation>
    <scope>NUCLEOTIDE SEQUENCE [LARGE SCALE GENOMIC DNA]</scope>
    <source>
        <strain evidence="3 4">RP1T</strain>
    </source>
</reference>
<feature type="transmembrane region" description="Helical" evidence="2">
    <location>
        <begin position="6"/>
        <end position="26"/>
    </location>
</feature>
<name>A0A2S9Q5T0_9HYPH</name>
<protein>
    <submittedName>
        <fullName evidence="3">Uncharacterized protein</fullName>
    </submittedName>
</protein>
<sequence length="63" mass="7280">MGDTFVGLLGLVALAGFLFLAFRHTLPFHYRTRERSEINRHSSHGETENRSNWSNLNHHSNTE</sequence>
<dbReference type="Proteomes" id="UP000237682">
    <property type="component" value="Unassembled WGS sequence"/>
</dbReference>
<dbReference type="AlphaFoldDB" id="A0A2S9Q5T0"/>
<gene>
    <name evidence="3" type="ORF">C5L14_26335</name>
</gene>
<keyword evidence="2" id="KW-0472">Membrane</keyword>